<sequence length="369" mass="42809">MRIGVDLLWVKPGKNGGTESYVRNLLDGFQSYISDHTFVLFTSKDNAESFQKYNSRQFEMVICPVNTASFVKRVIWENIHFFKYTKKEKIDVWFFPVYSRPFFMGNVPTITVIHDLQSLHYPEYFSKIRNIYFKMAWKNDCKISQKIITISEFCKNDIVRNFAVNPEKVEVIYNPICMSGTVDFDSVSEKYGIKKNEYYYTVCSLAKHKNLITLLKAMKILRDRGYKYKLVISGVTVNAVNEVFDFISSNALDDLVVYTGFISNEERNTLYDNCRKFLFPSVFEGFGMPPIEAMIRGASTVTTRETSLLEVTEGKADYVHDPMDAEEWANLIENEGLAVEKETRNILLEKYSNKVISEEYIRALETVCK</sequence>
<dbReference type="EMBL" id="FOXO01000001">
    <property type="protein sequence ID" value="SFP37865.1"/>
    <property type="molecule type" value="Genomic_DNA"/>
</dbReference>
<evidence type="ECO:0000259" key="2">
    <source>
        <dbReference type="Pfam" id="PF00534"/>
    </source>
</evidence>
<dbReference type="Pfam" id="PF00534">
    <property type="entry name" value="Glycos_transf_1"/>
    <property type="match status" value="1"/>
</dbReference>
<dbReference type="AlphaFoldDB" id="A0A1I5PV29"/>
<keyword evidence="1 4" id="KW-0808">Transferase</keyword>
<dbReference type="Pfam" id="PF13439">
    <property type="entry name" value="Glyco_transf_4"/>
    <property type="match status" value="1"/>
</dbReference>
<dbReference type="RefSeq" id="WP_074882932.1">
    <property type="nucleotide sequence ID" value="NZ_FOXO01000001.1"/>
</dbReference>
<name>A0A1I5PV29_9FIRM</name>
<proteinExistence type="predicted"/>
<dbReference type="PANTHER" id="PTHR46401:SF2">
    <property type="entry name" value="GLYCOSYLTRANSFERASE WBBK-RELATED"/>
    <property type="match status" value="1"/>
</dbReference>
<evidence type="ECO:0000313" key="5">
    <source>
        <dbReference type="Proteomes" id="UP000182624"/>
    </source>
</evidence>
<organism evidence="4 5">
    <name type="scientific">Butyrivibrio proteoclasticus</name>
    <dbReference type="NCBI Taxonomy" id="43305"/>
    <lineage>
        <taxon>Bacteria</taxon>
        <taxon>Bacillati</taxon>
        <taxon>Bacillota</taxon>
        <taxon>Clostridia</taxon>
        <taxon>Lachnospirales</taxon>
        <taxon>Lachnospiraceae</taxon>
        <taxon>Butyrivibrio</taxon>
    </lineage>
</organism>
<feature type="domain" description="Glycosyltransferase subfamily 4-like N-terminal" evidence="3">
    <location>
        <begin position="16"/>
        <end position="176"/>
    </location>
</feature>
<dbReference type="Gene3D" id="3.40.50.2000">
    <property type="entry name" value="Glycogen Phosphorylase B"/>
    <property type="match status" value="2"/>
</dbReference>
<dbReference type="PANTHER" id="PTHR46401">
    <property type="entry name" value="GLYCOSYLTRANSFERASE WBBK-RELATED"/>
    <property type="match status" value="1"/>
</dbReference>
<protein>
    <submittedName>
        <fullName evidence="4">Glycosyltransferase involved in cell wall bisynthesis</fullName>
    </submittedName>
</protein>
<dbReference type="InterPro" id="IPR001296">
    <property type="entry name" value="Glyco_trans_1"/>
</dbReference>
<evidence type="ECO:0000259" key="3">
    <source>
        <dbReference type="Pfam" id="PF13439"/>
    </source>
</evidence>
<dbReference type="SUPFAM" id="SSF53756">
    <property type="entry name" value="UDP-Glycosyltransferase/glycogen phosphorylase"/>
    <property type="match status" value="1"/>
</dbReference>
<accession>A0A1I5PV29</accession>
<evidence type="ECO:0000256" key="1">
    <source>
        <dbReference type="ARBA" id="ARBA00022679"/>
    </source>
</evidence>
<dbReference type="InterPro" id="IPR028098">
    <property type="entry name" value="Glyco_trans_4-like_N"/>
</dbReference>
<keyword evidence="5" id="KW-1185">Reference proteome</keyword>
<dbReference type="CDD" id="cd03809">
    <property type="entry name" value="GT4_MtfB-like"/>
    <property type="match status" value="1"/>
</dbReference>
<dbReference type="Proteomes" id="UP000182624">
    <property type="component" value="Unassembled WGS sequence"/>
</dbReference>
<feature type="domain" description="Glycosyl transferase family 1" evidence="2">
    <location>
        <begin position="187"/>
        <end position="333"/>
    </location>
</feature>
<gene>
    <name evidence="4" type="ORF">SAMN04487928_101157</name>
</gene>
<dbReference type="OrthoDB" id="9802525at2"/>
<reference evidence="5" key="1">
    <citation type="submission" date="2016-10" db="EMBL/GenBank/DDBJ databases">
        <authorList>
            <person name="Varghese N."/>
            <person name="Submissions S."/>
        </authorList>
    </citation>
    <scope>NUCLEOTIDE SEQUENCE [LARGE SCALE GENOMIC DNA]</scope>
    <source>
        <strain evidence="5">P18</strain>
    </source>
</reference>
<dbReference type="GO" id="GO:0016757">
    <property type="term" value="F:glycosyltransferase activity"/>
    <property type="evidence" value="ECO:0007669"/>
    <property type="project" value="InterPro"/>
</dbReference>
<evidence type="ECO:0000313" key="4">
    <source>
        <dbReference type="EMBL" id="SFP37865.1"/>
    </source>
</evidence>
<dbReference type="GO" id="GO:0009103">
    <property type="term" value="P:lipopolysaccharide biosynthetic process"/>
    <property type="evidence" value="ECO:0007669"/>
    <property type="project" value="TreeGrafter"/>
</dbReference>